<dbReference type="KEGG" id="rdp:RD2015_3445"/>
<sequence length="194" mass="22032">MRWAWVAVCWMASSHCFAICSDSDRSTVRLIRAHDQAIRGDGVLPSLGERRWMNALEALSMRHQQLLRPILSRCSWTFGHDAWGDEAEAAWYVVQHADDLSFQRAQLEDLQRLSATFPGVPRKQLAYLEDRVLLGEGKAQRYGSQLEVVDGQLVPLPIDRPAELNERRASMGLPSMEAYLAEASAKWKAMSHQR</sequence>
<reference evidence="1 2" key="1">
    <citation type="submission" date="2015-12" db="EMBL/GenBank/DDBJ databases">
        <title>Complete genome of Roseateles depolymerans KCTC 42856.</title>
        <authorList>
            <person name="Kim K.M."/>
        </authorList>
    </citation>
    <scope>NUCLEOTIDE SEQUENCE [LARGE SCALE GENOMIC DNA]</scope>
    <source>
        <strain evidence="1 2">KCTC 42856</strain>
    </source>
</reference>
<evidence type="ECO:0000313" key="2">
    <source>
        <dbReference type="Proteomes" id="UP000060699"/>
    </source>
</evidence>
<accession>A0A0U3L9A1</accession>
<dbReference type="STRING" id="76731.RD2015_3445"/>
<proteinExistence type="predicted"/>
<organism evidence="1 2">
    <name type="scientific">Roseateles depolymerans</name>
    <dbReference type="NCBI Taxonomy" id="76731"/>
    <lineage>
        <taxon>Bacteria</taxon>
        <taxon>Pseudomonadati</taxon>
        <taxon>Pseudomonadota</taxon>
        <taxon>Betaproteobacteria</taxon>
        <taxon>Burkholderiales</taxon>
        <taxon>Sphaerotilaceae</taxon>
        <taxon>Roseateles</taxon>
    </lineage>
</organism>
<evidence type="ECO:0000313" key="1">
    <source>
        <dbReference type="EMBL" id="ALV07902.1"/>
    </source>
</evidence>
<keyword evidence="2" id="KW-1185">Reference proteome</keyword>
<gene>
    <name evidence="1" type="ORF">RD2015_3445</name>
</gene>
<dbReference type="AlphaFoldDB" id="A0A0U3L9A1"/>
<dbReference type="InterPro" id="IPR046732">
    <property type="entry name" value="DUF6624"/>
</dbReference>
<dbReference type="Pfam" id="PF20329">
    <property type="entry name" value="DUF6624"/>
    <property type="match status" value="1"/>
</dbReference>
<dbReference type="EMBL" id="CP013729">
    <property type="protein sequence ID" value="ALV07902.1"/>
    <property type="molecule type" value="Genomic_DNA"/>
</dbReference>
<dbReference type="Proteomes" id="UP000060699">
    <property type="component" value="Chromosome"/>
</dbReference>
<protein>
    <submittedName>
        <fullName evidence="1">Uncharacterized protein</fullName>
    </submittedName>
</protein>
<name>A0A0U3L9A1_9BURK</name>